<dbReference type="STRING" id="1267423.SAMN05216290_1310"/>
<evidence type="ECO:0000259" key="9">
    <source>
        <dbReference type="Pfam" id="PF13231"/>
    </source>
</evidence>
<dbReference type="RefSeq" id="WP_090257706.1">
    <property type="nucleotide sequence ID" value="NZ_FOIR01000001.1"/>
</dbReference>
<evidence type="ECO:0000256" key="5">
    <source>
        <dbReference type="ARBA" id="ARBA00022692"/>
    </source>
</evidence>
<dbReference type="AlphaFoldDB" id="A0A1I0NM08"/>
<dbReference type="EMBL" id="FOIR01000001">
    <property type="protein sequence ID" value="SEW02449.1"/>
    <property type="molecule type" value="Genomic_DNA"/>
</dbReference>
<feature type="transmembrane region" description="Helical" evidence="8">
    <location>
        <begin position="64"/>
        <end position="81"/>
    </location>
</feature>
<proteinExistence type="predicted"/>
<dbReference type="Proteomes" id="UP000199437">
    <property type="component" value="Unassembled WGS sequence"/>
</dbReference>
<name>A0A1I0NM08_9BACT</name>
<feature type="transmembrane region" description="Helical" evidence="8">
    <location>
        <begin position="355"/>
        <end position="376"/>
    </location>
</feature>
<keyword evidence="4 10" id="KW-0808">Transferase</keyword>
<evidence type="ECO:0000313" key="11">
    <source>
        <dbReference type="Proteomes" id="UP000199437"/>
    </source>
</evidence>
<keyword evidence="6 8" id="KW-1133">Transmembrane helix</keyword>
<feature type="transmembrane region" description="Helical" evidence="8">
    <location>
        <begin position="88"/>
        <end position="104"/>
    </location>
</feature>
<dbReference type="GO" id="GO:0009103">
    <property type="term" value="P:lipopolysaccharide biosynthetic process"/>
    <property type="evidence" value="ECO:0007669"/>
    <property type="project" value="UniProtKB-ARBA"/>
</dbReference>
<dbReference type="GO" id="GO:0005886">
    <property type="term" value="C:plasma membrane"/>
    <property type="evidence" value="ECO:0007669"/>
    <property type="project" value="UniProtKB-SubCell"/>
</dbReference>
<dbReference type="OrthoDB" id="1405652at2"/>
<gene>
    <name evidence="10" type="ORF">SAMN05216290_1310</name>
</gene>
<dbReference type="GO" id="GO:0016763">
    <property type="term" value="F:pentosyltransferase activity"/>
    <property type="evidence" value="ECO:0007669"/>
    <property type="project" value="TreeGrafter"/>
</dbReference>
<dbReference type="InterPro" id="IPR050297">
    <property type="entry name" value="LipidA_mod_glycosyltrf_83"/>
</dbReference>
<keyword evidence="5 8" id="KW-0812">Transmembrane</keyword>
<evidence type="ECO:0000256" key="1">
    <source>
        <dbReference type="ARBA" id="ARBA00004651"/>
    </source>
</evidence>
<evidence type="ECO:0000256" key="4">
    <source>
        <dbReference type="ARBA" id="ARBA00022679"/>
    </source>
</evidence>
<feature type="transmembrane region" description="Helical" evidence="8">
    <location>
        <begin position="204"/>
        <end position="224"/>
    </location>
</feature>
<dbReference type="PANTHER" id="PTHR33908">
    <property type="entry name" value="MANNOSYLTRANSFERASE YKCB-RELATED"/>
    <property type="match status" value="1"/>
</dbReference>
<dbReference type="GeneID" id="99986040"/>
<dbReference type="Pfam" id="PF13231">
    <property type="entry name" value="PMT_2"/>
    <property type="match status" value="1"/>
</dbReference>
<feature type="transmembrane region" description="Helical" evidence="8">
    <location>
        <begin position="323"/>
        <end position="343"/>
    </location>
</feature>
<feature type="transmembrane region" description="Helical" evidence="8">
    <location>
        <begin position="265"/>
        <end position="287"/>
    </location>
</feature>
<dbReference type="PANTHER" id="PTHR33908:SF11">
    <property type="entry name" value="MEMBRANE PROTEIN"/>
    <property type="match status" value="1"/>
</dbReference>
<reference evidence="11" key="1">
    <citation type="submission" date="2016-10" db="EMBL/GenBank/DDBJ databases">
        <authorList>
            <person name="Varghese N."/>
            <person name="Submissions S."/>
        </authorList>
    </citation>
    <scope>NUCLEOTIDE SEQUENCE [LARGE SCALE GENOMIC DNA]</scope>
    <source>
        <strain evidence="11">CGMCC 1.12402</strain>
    </source>
</reference>
<evidence type="ECO:0000256" key="7">
    <source>
        <dbReference type="ARBA" id="ARBA00023136"/>
    </source>
</evidence>
<evidence type="ECO:0000256" key="2">
    <source>
        <dbReference type="ARBA" id="ARBA00022475"/>
    </source>
</evidence>
<feature type="transmembrane region" description="Helical" evidence="8">
    <location>
        <begin position="116"/>
        <end position="131"/>
    </location>
</feature>
<evidence type="ECO:0000256" key="3">
    <source>
        <dbReference type="ARBA" id="ARBA00022676"/>
    </source>
</evidence>
<feature type="transmembrane region" description="Helical" evidence="8">
    <location>
        <begin position="299"/>
        <end position="317"/>
    </location>
</feature>
<keyword evidence="7 8" id="KW-0472">Membrane</keyword>
<evidence type="ECO:0000256" key="6">
    <source>
        <dbReference type="ARBA" id="ARBA00022989"/>
    </source>
</evidence>
<feature type="transmembrane region" description="Helical" evidence="8">
    <location>
        <begin position="166"/>
        <end position="192"/>
    </location>
</feature>
<evidence type="ECO:0000256" key="8">
    <source>
        <dbReference type="SAM" id="Phobius"/>
    </source>
</evidence>
<dbReference type="InterPro" id="IPR038731">
    <property type="entry name" value="RgtA/B/C-like"/>
</dbReference>
<feature type="transmembrane region" description="Helical" evidence="8">
    <location>
        <begin position="16"/>
        <end position="37"/>
    </location>
</feature>
<accession>A0A1I0NM08</accession>
<protein>
    <submittedName>
        <fullName evidence="10">Dolichyl-phosphate-mannose-protein mannosyltransferase</fullName>
    </submittedName>
</protein>
<keyword evidence="3 10" id="KW-0328">Glycosyltransferase</keyword>
<evidence type="ECO:0000313" key="10">
    <source>
        <dbReference type="EMBL" id="SEW02449.1"/>
    </source>
</evidence>
<feature type="domain" description="Glycosyltransferase RgtA/B/C/D-like" evidence="9">
    <location>
        <begin position="70"/>
        <end position="217"/>
    </location>
</feature>
<sequence>MFQKSFEHLLLKPKHLFPVLLLFGIGLAYIANFNGLYGQDSHEYFRYSAVLSDYFKHEGLNENFYWTVLYPLFGSLLNLIFGQGPFNLQLISIASYAGASVFMLQTLKDRNTEKSIVYYLLLTFILSPNILKSGLQVMSEPLALLFIVSSFYFYQRFLKDPNEKDFILISVTVSLAFFTRYAVILVLLPLAIHSLHIIFRQKNYRAIFLGLVILTIVSLPEYFLSPQITESITSNYFLGEWSVNNLFSKEFRTIDGEHTFRYPNIVFLSSVIWHPVFFFPFFPSCFFYKKEDFRLFERILLLGVLSYCILIGGLPFQNLRMLLPIYPVLVICNYPATLRLFNFIESKVQKRIRNLIPKGLVLLQLSFFAYLFIIFINRNYLEKRIATHIKTAGYSRVFSHDIDVGVNSYLTKDQKVKNLITDLHNFQNDDILILNLEQYERIWHNSNVESNLLEALEMHDTLRLVSLESNWVVFKLNKRR</sequence>
<organism evidence="10 11">
    <name type="scientific">Roseivirga pacifica</name>
    <dbReference type="NCBI Taxonomy" id="1267423"/>
    <lineage>
        <taxon>Bacteria</taxon>
        <taxon>Pseudomonadati</taxon>
        <taxon>Bacteroidota</taxon>
        <taxon>Cytophagia</taxon>
        <taxon>Cytophagales</taxon>
        <taxon>Roseivirgaceae</taxon>
        <taxon>Roseivirga</taxon>
    </lineage>
</organism>
<keyword evidence="2" id="KW-1003">Cell membrane</keyword>
<keyword evidence="11" id="KW-1185">Reference proteome</keyword>
<comment type="subcellular location">
    <subcellularLocation>
        <location evidence="1">Cell membrane</location>
        <topology evidence="1">Multi-pass membrane protein</topology>
    </subcellularLocation>
</comment>